<dbReference type="OrthoDB" id="6108017at2759"/>
<evidence type="ECO:0000313" key="13">
    <source>
        <dbReference type="Proteomes" id="UP000284657"/>
    </source>
</evidence>
<feature type="compositionally biased region" description="Polar residues" evidence="7">
    <location>
        <begin position="219"/>
        <end position="242"/>
    </location>
</feature>
<keyword evidence="5 6" id="KW-0009">Actin-binding</keyword>
<feature type="compositionally biased region" description="Polar residues" evidence="7">
    <location>
        <begin position="126"/>
        <end position="138"/>
    </location>
</feature>
<dbReference type="InterPro" id="IPR001609">
    <property type="entry name" value="Myosin_head_motor_dom-like"/>
</dbReference>
<feature type="region of interest" description="Disordered" evidence="7">
    <location>
        <begin position="120"/>
        <end position="416"/>
    </location>
</feature>
<evidence type="ECO:0008006" key="14">
    <source>
        <dbReference type="Google" id="ProtNLM"/>
    </source>
</evidence>
<evidence type="ECO:0000259" key="9">
    <source>
        <dbReference type="PROSITE" id="PS51456"/>
    </source>
</evidence>
<evidence type="ECO:0000256" key="3">
    <source>
        <dbReference type="ARBA" id="ARBA00023123"/>
    </source>
</evidence>
<feature type="compositionally biased region" description="Pro residues" evidence="7">
    <location>
        <begin position="261"/>
        <end position="286"/>
    </location>
</feature>
<dbReference type="Gene3D" id="1.20.120.720">
    <property type="entry name" value="Myosin VI head, motor domain, U50 subdomain"/>
    <property type="match status" value="1"/>
</dbReference>
<dbReference type="Gene3D" id="1.10.418.10">
    <property type="entry name" value="Calponin-like domain"/>
    <property type="match status" value="1"/>
</dbReference>
<dbReference type="InterPro" id="IPR036961">
    <property type="entry name" value="Kinesin_motor_dom_sf"/>
</dbReference>
<dbReference type="SUPFAM" id="SSF52540">
    <property type="entry name" value="P-loop containing nucleoside triphosphate hydrolases"/>
    <property type="match status" value="1"/>
</dbReference>
<proteinExistence type="inferred from homology"/>
<feature type="compositionally biased region" description="Polar residues" evidence="7">
    <location>
        <begin position="196"/>
        <end position="206"/>
    </location>
</feature>
<keyword evidence="4 6" id="KW-0505">Motor protein</keyword>
<dbReference type="Gene3D" id="1.10.10.820">
    <property type="match status" value="1"/>
</dbReference>
<keyword evidence="1 6" id="KW-0547">Nucleotide-binding</keyword>
<evidence type="ECO:0000313" key="12">
    <source>
        <dbReference type="Proteomes" id="UP000277300"/>
    </source>
</evidence>
<keyword evidence="3 6" id="KW-0518">Myosin</keyword>
<gene>
    <name evidence="10" type="ORF">BBJ29_000074</name>
    <name evidence="11" type="ORF">BBP00_00001049</name>
</gene>
<dbReference type="GO" id="GO:0000146">
    <property type="term" value="F:microfilament motor activity"/>
    <property type="evidence" value="ECO:0007669"/>
    <property type="project" value="TreeGrafter"/>
</dbReference>
<dbReference type="Proteomes" id="UP000284657">
    <property type="component" value="Unassembled WGS sequence"/>
</dbReference>
<protein>
    <recommendedName>
        <fullName evidence="14">Myosin motor domain-containing protein</fullName>
    </recommendedName>
</protein>
<dbReference type="PROSITE" id="PS51456">
    <property type="entry name" value="MYOSIN_MOTOR"/>
    <property type="match status" value="1"/>
</dbReference>
<dbReference type="InterPro" id="IPR036872">
    <property type="entry name" value="CH_dom_sf"/>
</dbReference>
<evidence type="ECO:0000256" key="4">
    <source>
        <dbReference type="ARBA" id="ARBA00023175"/>
    </source>
</evidence>
<dbReference type="CDD" id="cd00014">
    <property type="entry name" value="CH_SF"/>
    <property type="match status" value="1"/>
</dbReference>
<dbReference type="InterPro" id="IPR000048">
    <property type="entry name" value="IQ_motif_EF-hand-BS"/>
</dbReference>
<evidence type="ECO:0000256" key="7">
    <source>
        <dbReference type="SAM" id="MobiDB-lite"/>
    </source>
</evidence>
<dbReference type="PANTHER" id="PTHR13140">
    <property type="entry name" value="MYOSIN"/>
    <property type="match status" value="1"/>
</dbReference>
<dbReference type="GO" id="GO:0051015">
    <property type="term" value="F:actin filament binding"/>
    <property type="evidence" value="ECO:0007669"/>
    <property type="project" value="TreeGrafter"/>
</dbReference>
<dbReference type="PROSITE" id="PS50021">
    <property type="entry name" value="CH"/>
    <property type="match status" value="1"/>
</dbReference>
<evidence type="ECO:0000313" key="11">
    <source>
        <dbReference type="EMBL" id="RLN68478.1"/>
    </source>
</evidence>
<dbReference type="Pfam" id="PF00612">
    <property type="entry name" value="IQ"/>
    <property type="match status" value="1"/>
</dbReference>
<organism evidence="11 12">
    <name type="scientific">Phytophthora kernoviae</name>
    <dbReference type="NCBI Taxonomy" id="325452"/>
    <lineage>
        <taxon>Eukaryota</taxon>
        <taxon>Sar</taxon>
        <taxon>Stramenopiles</taxon>
        <taxon>Oomycota</taxon>
        <taxon>Peronosporomycetes</taxon>
        <taxon>Peronosporales</taxon>
        <taxon>Peronosporaceae</taxon>
        <taxon>Phytophthora</taxon>
    </lineage>
</organism>
<feature type="region of interest" description="Disordered" evidence="7">
    <location>
        <begin position="1394"/>
        <end position="1429"/>
    </location>
</feature>
<dbReference type="GO" id="GO:0016459">
    <property type="term" value="C:myosin complex"/>
    <property type="evidence" value="ECO:0007669"/>
    <property type="project" value="UniProtKB-KW"/>
</dbReference>
<comment type="caution">
    <text evidence="11">The sequence shown here is derived from an EMBL/GenBank/DDBJ whole genome shotgun (WGS) entry which is preliminary data.</text>
</comment>
<dbReference type="SMART" id="SM00242">
    <property type="entry name" value="MYSc"/>
    <property type="match status" value="1"/>
</dbReference>
<dbReference type="InterPro" id="IPR027417">
    <property type="entry name" value="P-loop_NTPase"/>
</dbReference>
<reference evidence="12 13" key="1">
    <citation type="submission" date="2018-07" db="EMBL/GenBank/DDBJ databases">
        <title>Genome sequencing of oomycete isolates from Chile give support for New Zealand origin for Phytophthora kernoviae and make available the first Nothophytophthora sp. genome.</title>
        <authorList>
            <person name="Studholme D.J."/>
            <person name="Sanfuentes E."/>
            <person name="Panda P."/>
            <person name="Hill R."/>
            <person name="Sambles C."/>
            <person name="Grant M."/>
            <person name="Williams N.M."/>
            <person name="Mcdougal R.L."/>
        </authorList>
    </citation>
    <scope>NUCLEOTIDE SEQUENCE [LARGE SCALE GENOMIC DNA]</scope>
    <source>
        <strain evidence="11">Chile6</strain>
        <strain evidence="10">Chile7</strain>
    </source>
</reference>
<dbReference type="PANTHER" id="PTHR13140:SF706">
    <property type="entry name" value="DILUTE CLASS UNCONVENTIONAL MYOSIN, ISOFORM C"/>
    <property type="match status" value="1"/>
</dbReference>
<feature type="compositionally biased region" description="Polar residues" evidence="7">
    <location>
        <begin position="336"/>
        <end position="350"/>
    </location>
</feature>
<dbReference type="FunFam" id="1.10.10.820:FF:000001">
    <property type="entry name" value="Myosin heavy chain"/>
    <property type="match status" value="1"/>
</dbReference>
<dbReference type="Gene3D" id="1.20.5.190">
    <property type="match status" value="1"/>
</dbReference>
<dbReference type="EMBL" id="MBDO02000013">
    <property type="protein sequence ID" value="RLN68478.1"/>
    <property type="molecule type" value="Genomic_DNA"/>
</dbReference>
<dbReference type="GO" id="GO:0007015">
    <property type="term" value="P:actin filament organization"/>
    <property type="evidence" value="ECO:0007669"/>
    <property type="project" value="TreeGrafter"/>
</dbReference>
<feature type="compositionally biased region" description="Basic residues" evidence="7">
    <location>
        <begin position="160"/>
        <end position="171"/>
    </location>
</feature>
<feature type="domain" description="Calponin-homology (CH)" evidence="8">
    <location>
        <begin position="3"/>
        <end position="110"/>
    </location>
</feature>
<keyword evidence="2 6" id="KW-0067">ATP-binding</keyword>
<accession>A0A3F2S1E6</accession>
<comment type="similarity">
    <text evidence="6">Belongs to the TRAFAC class myosin-kinesin ATPase superfamily. Myosin family.</text>
</comment>
<evidence type="ECO:0000256" key="5">
    <source>
        <dbReference type="ARBA" id="ARBA00023203"/>
    </source>
</evidence>
<dbReference type="SMART" id="SM00033">
    <property type="entry name" value="CH"/>
    <property type="match status" value="1"/>
</dbReference>
<feature type="binding site" evidence="6">
    <location>
        <begin position="711"/>
        <end position="718"/>
    </location>
    <ligand>
        <name>ATP</name>
        <dbReference type="ChEBI" id="CHEBI:30616"/>
    </ligand>
</feature>
<dbReference type="EMBL" id="MBAD02002145">
    <property type="protein sequence ID" value="RLN49488.1"/>
    <property type="molecule type" value="Genomic_DNA"/>
</dbReference>
<dbReference type="GO" id="GO:0005524">
    <property type="term" value="F:ATP binding"/>
    <property type="evidence" value="ECO:0007669"/>
    <property type="project" value="UniProtKB-UniRule"/>
</dbReference>
<dbReference type="Pfam" id="PF00063">
    <property type="entry name" value="Myosin_head"/>
    <property type="match status" value="1"/>
</dbReference>
<feature type="compositionally biased region" description="Low complexity" evidence="7">
    <location>
        <begin position="309"/>
        <end position="335"/>
    </location>
</feature>
<dbReference type="GO" id="GO:0016020">
    <property type="term" value="C:membrane"/>
    <property type="evidence" value="ECO:0007669"/>
    <property type="project" value="TreeGrafter"/>
</dbReference>
<evidence type="ECO:0000259" key="8">
    <source>
        <dbReference type="PROSITE" id="PS50021"/>
    </source>
</evidence>
<feature type="compositionally biased region" description="Basic and acidic residues" evidence="7">
    <location>
        <begin position="1407"/>
        <end position="1420"/>
    </location>
</feature>
<dbReference type="Gene3D" id="1.20.58.530">
    <property type="match status" value="1"/>
</dbReference>
<feature type="compositionally biased region" description="Pro residues" evidence="7">
    <location>
        <begin position="176"/>
        <end position="186"/>
    </location>
</feature>
<feature type="region of interest" description="Actin-binding" evidence="6">
    <location>
        <begin position="1177"/>
        <end position="1199"/>
    </location>
</feature>
<feature type="region of interest" description="Disordered" evidence="7">
    <location>
        <begin position="1151"/>
        <end position="1170"/>
    </location>
</feature>
<dbReference type="Proteomes" id="UP000277300">
    <property type="component" value="Unassembled WGS sequence"/>
</dbReference>
<evidence type="ECO:0000313" key="10">
    <source>
        <dbReference type="EMBL" id="RLN49488.1"/>
    </source>
</evidence>
<dbReference type="PRINTS" id="PR00193">
    <property type="entry name" value="MYOSINHEAVY"/>
</dbReference>
<evidence type="ECO:0000256" key="6">
    <source>
        <dbReference type="PROSITE-ProRule" id="PRU00782"/>
    </source>
</evidence>
<evidence type="ECO:0000256" key="1">
    <source>
        <dbReference type="ARBA" id="ARBA00022741"/>
    </source>
</evidence>
<sequence length="1513" mass="167695">MTVRRTEELQEWVCSVTATSNDHGEHLSVMLRDGQLLCLLANGVDPAANLKVNKLNTVFHSKANIRLFLEWCKKQGLNDGEIFQTDDLLDTGADFVAVLNTLSILFDRFGTIGYNGEYEEDPVSDAESQMSTGSSQGASPVKKANSGNKLTSFMKGGFLSRKKKASSKKMVKSPEGTPPSTPPPSSPQVGAGMLSPQGSPNAFQTPTEPPPNKQKDNRSNSGGTSRLNAFLNQVPASHQSPLTHVDRPTGPPKKANSVRKPPAPKPKTPPPTVKRPVTPKQPPKPAPSGGDTRNKFAAFMKTNPPSVDSTHGSNSSSTSGGSNPSAVKSSASPSATNKPAVSAPPQSKPASNDKFAQRKAAFTGNGSNNKENQPKTAASTSSKPPANTGNKLNNFMKQQPTASPASTKPRSQSKLAQFLATTNSVPSIASNPSAASAKPSLASFNPVKKAGGMAAPKPTYNAPASSTPTAFKPHHTIERSSGRGNYIRKRQTYWVPPKRRRSNFSLEKKRNGFMKEQLELKEEQLRQQAAGAGNRQNLIVPGVQCFIPDKEEVWLHSEVVDYNERRKEVTITAFMDSGDSEQRVVDLKNPEVIRAIAGPTATEVESLPIAILHDSPEGVEDMRLLRFLNEPSILFNLKQRFGASKPYTYTNDIVIALNPYKWIDNLYGDHLHEQYLRKGRDTLPPHVYSTSTAAYKHMKTNEMNQSILVSGESGAGKTETTKIVMNHLASVAGGRKDKTIAKVIDVNPLLESFGNAKTTRNDNSSRFGKFTQLQFNDRGKLIGAKCETYLLEKSRVVSIAEGERNYHIFYQLLAGLPSRELKEFGLDPECKYQYAGSLSEMQIPGLDDSKWFAGTQKSLSLIGLEIPGQKILFKLLAGVLLLGEVSFDKSGESGSRISSGSALSQVAKMFGLPATRIEEALCNRTVITRNDSVTVPLDPVEATENRDALAKTIYSKMFDWMVVKINAAISTDESKISGQIGVLDIFGFEDFVQNGFEQFCINYANEKLQQKFTTDVFKTVEDEYVREGLQWDHIQYQDNQGIVEVIEGKLGIIALMNDHLRQPRGTEEALVNKFRTNHQKKKNGDVNESIDFPKVKRTQFIINHYAGSVAYETVGFMEKHRDTLQKDLLDLIQLSSISFLPELFEDAEITLEGSERGSGGRGKKGPKSLGTQFKTSLSQLMDNIKCTNTHYVRCIKPNSNKSPTEFNKRMIVEQLRSAGVIEAIRITRSGYPSRLTPKELATRYAIMFPPSMHSKDVRRTCSVFMTSIGRKSPLEYQMGKTLVYFKNGVMEELEAMKSDFMYYEARTIQRIALGFLERRRLRNKIAAAIVLQSYARMSLDYKEFHFQRREIIKIQRGWRRYQAGPVMEPEYESGKEYGDGGQWVDDLDDLDDSDADEGFGDDPASVRADRGKSISDRMESYKSVQGGRRGSVKRLNELSARAKSFMKTRSGSGSTSSSSGISLEDENSILKIENRNLKYDLELMREQCIELQAIILEINKSRKREYKLFQQVK</sequence>
<feature type="domain" description="Myosin motor" evidence="9">
    <location>
        <begin position="617"/>
        <end position="1298"/>
    </location>
</feature>
<name>A0A3F2S1E6_9STRA</name>
<dbReference type="InterPro" id="IPR001715">
    <property type="entry name" value="CH_dom"/>
</dbReference>
<dbReference type="GO" id="GO:0005737">
    <property type="term" value="C:cytoplasm"/>
    <property type="evidence" value="ECO:0007669"/>
    <property type="project" value="TreeGrafter"/>
</dbReference>
<evidence type="ECO:0000256" key="2">
    <source>
        <dbReference type="ARBA" id="ARBA00022840"/>
    </source>
</evidence>
<dbReference type="Gene3D" id="3.40.850.10">
    <property type="entry name" value="Kinesin motor domain"/>
    <property type="match status" value="1"/>
</dbReference>
<feature type="region of interest" description="Disordered" evidence="7">
    <location>
        <begin position="459"/>
        <end position="480"/>
    </location>
</feature>
<feature type="compositionally biased region" description="Polar residues" evidence="7">
    <location>
        <begin position="364"/>
        <end position="416"/>
    </location>
</feature>
<dbReference type="Pfam" id="PF00307">
    <property type="entry name" value="CH"/>
    <property type="match status" value="1"/>
</dbReference>
<dbReference type="SUPFAM" id="SSF47576">
    <property type="entry name" value="Calponin-homology domain, CH-domain"/>
    <property type="match status" value="1"/>
</dbReference>
<dbReference type="Gene3D" id="3.30.70.1590">
    <property type="match status" value="1"/>
</dbReference>